<dbReference type="eggNOG" id="COG0312">
    <property type="taxonomic scope" value="Bacteria"/>
</dbReference>
<dbReference type="SUPFAM" id="SSF111283">
    <property type="entry name" value="Putative modulator of DNA gyrase, PmbA/TldD"/>
    <property type="match status" value="1"/>
</dbReference>
<dbReference type="Proteomes" id="UP000007113">
    <property type="component" value="Chromosome"/>
</dbReference>
<protein>
    <submittedName>
        <fullName evidence="4">Peptidase U62 modulator of DNA gyrase</fullName>
    </submittedName>
</protein>
<dbReference type="InterPro" id="IPR045569">
    <property type="entry name" value="Metalloprtase-TldD/E_C"/>
</dbReference>
<dbReference type="GO" id="GO:0005829">
    <property type="term" value="C:cytosol"/>
    <property type="evidence" value="ECO:0007669"/>
    <property type="project" value="TreeGrafter"/>
</dbReference>
<sequence>MRFFFREPQDFVSSTSPKNRHPERSSSRTLRVAESKDPEGSVLHRLIEPFHARLLGHWSSGLKKGGWYRQHELLRGPSTPRLAKCAKRSAQDDDSEVIVRPKQQQRSFVASGLIAVILSVPVSLHAQMAPNTPDPLLTAMQQELAREKSLLILPGLQRPYFMEYRLEDLQTYEAVANYGALTGESENRQRIVRVEVRIGDYTTDSSSSRGDGSLQLAPNDNDPAALKYALWTATDEAYKNALRAYSAKEAALKQFQSAPTANDFTPAKPVTLIEPLKTLELDRDAWKQRIIEASGIFQTAPEVRSFAAEVQSSSASIDAVVVNRYTVNTDGTVLRHGYAGYNDVISVGGQAADGMQLSRSNGSSAATAEGLESAEALHKRTITNLLSLKDLREAPVVDAEDYHGPVLFSGDASADVINRLFVPNVEADRPDMGTTARTQGAYQSSLRTPVLPSFLTVVDDPGLHTFEGQSLVGAYSVDDEGVPVAPVTVVDHGKLIDYLLGREPVKDFPESNGHGRAAPGQAAHSRAGVVVVKSTQPLSAAEMRAKLLALAKEQGRDVYEVETLGGELSPRLLYRVSPSGKRTLVRGAVFDELDQRSLRSGLLAAGGKPWVAQTLSPVPETTIAPSLLFADIAVKRASEQQQKLPYYAPPAIGDGQK</sequence>
<dbReference type="GO" id="GO:0006508">
    <property type="term" value="P:proteolysis"/>
    <property type="evidence" value="ECO:0007669"/>
    <property type="project" value="InterPro"/>
</dbReference>
<dbReference type="InterPro" id="IPR036059">
    <property type="entry name" value="TldD/PmbA_sf"/>
</dbReference>
<evidence type="ECO:0000313" key="4">
    <source>
        <dbReference type="EMBL" id="AEU38709.1"/>
    </source>
</evidence>
<dbReference type="AlphaFoldDB" id="G8NU74"/>
<feature type="region of interest" description="Disordered" evidence="2">
    <location>
        <begin position="1"/>
        <end position="36"/>
    </location>
</feature>
<dbReference type="KEGG" id="gma:AciX8_4436"/>
<accession>G8NU74</accession>
<feature type="domain" description="Metalloprotease TldD/E C-terminal" evidence="3">
    <location>
        <begin position="405"/>
        <end position="545"/>
    </location>
</feature>
<dbReference type="Pfam" id="PF19289">
    <property type="entry name" value="PmbA_TldD_3rd"/>
    <property type="match status" value="1"/>
</dbReference>
<comment type="similarity">
    <text evidence="1">Belongs to the peptidase U62 family.</text>
</comment>
<evidence type="ECO:0000313" key="5">
    <source>
        <dbReference type="Proteomes" id="UP000007113"/>
    </source>
</evidence>
<organism evidence="4 5">
    <name type="scientific">Granulicella mallensis (strain ATCC BAA-1857 / DSM 23137 / MP5ACTX8)</name>
    <dbReference type="NCBI Taxonomy" id="682795"/>
    <lineage>
        <taxon>Bacteria</taxon>
        <taxon>Pseudomonadati</taxon>
        <taxon>Acidobacteriota</taxon>
        <taxon>Terriglobia</taxon>
        <taxon>Terriglobales</taxon>
        <taxon>Acidobacteriaceae</taxon>
        <taxon>Granulicella</taxon>
    </lineage>
</organism>
<keyword evidence="5" id="KW-1185">Reference proteome</keyword>
<proteinExistence type="inferred from homology"/>
<evidence type="ECO:0000256" key="1">
    <source>
        <dbReference type="ARBA" id="ARBA00005836"/>
    </source>
</evidence>
<evidence type="ECO:0000256" key="2">
    <source>
        <dbReference type="SAM" id="MobiDB-lite"/>
    </source>
</evidence>
<name>G8NU74_GRAMM</name>
<dbReference type="HOGENOM" id="CLU_034186_0_0_0"/>
<dbReference type="EMBL" id="CP003130">
    <property type="protein sequence ID" value="AEU38709.1"/>
    <property type="molecule type" value="Genomic_DNA"/>
</dbReference>
<dbReference type="GO" id="GO:0008237">
    <property type="term" value="F:metallopeptidase activity"/>
    <property type="evidence" value="ECO:0007669"/>
    <property type="project" value="InterPro"/>
</dbReference>
<evidence type="ECO:0000259" key="3">
    <source>
        <dbReference type="Pfam" id="PF19289"/>
    </source>
</evidence>
<dbReference type="InterPro" id="IPR051463">
    <property type="entry name" value="Peptidase_U62_metallo"/>
</dbReference>
<gene>
    <name evidence="4" type="ordered locus">AciX8_4436</name>
</gene>
<feature type="compositionally biased region" description="Basic and acidic residues" evidence="2">
    <location>
        <begin position="20"/>
        <end position="36"/>
    </location>
</feature>
<dbReference type="PANTHER" id="PTHR30624:SF0">
    <property type="entry name" value="METALLOPROTEASE SLR0863"/>
    <property type="match status" value="1"/>
</dbReference>
<reference evidence="4 5" key="1">
    <citation type="submission" date="2011-11" db="EMBL/GenBank/DDBJ databases">
        <title>Complete sequence of Granulicella mallensis MP5ACTX8.</title>
        <authorList>
            <consortium name="US DOE Joint Genome Institute"/>
            <person name="Lucas S."/>
            <person name="Copeland A."/>
            <person name="Lapidus A."/>
            <person name="Cheng J.-F."/>
            <person name="Goodwin L."/>
            <person name="Pitluck S."/>
            <person name="Peters L."/>
            <person name="Lu M."/>
            <person name="Detter J.C."/>
            <person name="Han C."/>
            <person name="Tapia R."/>
            <person name="Land M."/>
            <person name="Hauser L."/>
            <person name="Kyrpides N."/>
            <person name="Ivanova N."/>
            <person name="Mikhailova N."/>
            <person name="Pagani I."/>
            <person name="Rawat S."/>
            <person name="Mannisto M."/>
            <person name="Haggblom M."/>
            <person name="Woyke T."/>
        </authorList>
    </citation>
    <scope>NUCLEOTIDE SEQUENCE [LARGE SCALE GENOMIC DNA]</scope>
    <source>
        <strain evidence="5">ATCC BAA-1857 / DSM 23137 / MP5ACTX8</strain>
    </source>
</reference>
<dbReference type="PANTHER" id="PTHR30624">
    <property type="entry name" value="UNCHARACTERIZED PROTEIN TLDD AND PMBA"/>
    <property type="match status" value="1"/>
</dbReference>
<dbReference type="STRING" id="682795.AciX8_4436"/>